<dbReference type="PANTHER" id="PTHR43806">
    <property type="entry name" value="PEPTIDASE S8"/>
    <property type="match status" value="1"/>
</dbReference>
<keyword evidence="8" id="KW-1185">Reference proteome</keyword>
<dbReference type="InterPro" id="IPR050131">
    <property type="entry name" value="Peptidase_S8_subtilisin-like"/>
</dbReference>
<evidence type="ECO:0000259" key="6">
    <source>
        <dbReference type="Pfam" id="PF00082"/>
    </source>
</evidence>
<name>A0A511ZR70_9BACI</name>
<evidence type="ECO:0000256" key="1">
    <source>
        <dbReference type="ARBA" id="ARBA00011073"/>
    </source>
</evidence>
<dbReference type="AlphaFoldDB" id="A0A511ZR70"/>
<dbReference type="InterPro" id="IPR000209">
    <property type="entry name" value="Peptidase_S8/S53_dom"/>
</dbReference>
<dbReference type="Gene3D" id="3.40.50.200">
    <property type="entry name" value="Peptidase S8/S53 domain"/>
    <property type="match status" value="1"/>
</dbReference>
<dbReference type="InterPro" id="IPR036852">
    <property type="entry name" value="Peptidase_S8/S53_dom_sf"/>
</dbReference>
<evidence type="ECO:0000256" key="4">
    <source>
        <dbReference type="ARBA" id="ARBA00022825"/>
    </source>
</evidence>
<accession>A0A511ZR70</accession>
<keyword evidence="4 5" id="KW-0720">Serine protease</keyword>
<evidence type="ECO:0000313" key="7">
    <source>
        <dbReference type="EMBL" id="GEN89946.1"/>
    </source>
</evidence>
<dbReference type="InterPro" id="IPR015500">
    <property type="entry name" value="Peptidase_S8_subtilisin-rel"/>
</dbReference>
<dbReference type="SUPFAM" id="SSF52743">
    <property type="entry name" value="Subtilisin-like"/>
    <property type="match status" value="1"/>
</dbReference>
<dbReference type="PANTHER" id="PTHR43806:SF11">
    <property type="entry name" value="CEREVISIN-RELATED"/>
    <property type="match status" value="1"/>
</dbReference>
<comment type="similarity">
    <text evidence="1 5">Belongs to the peptidase S8 family.</text>
</comment>
<dbReference type="Pfam" id="PF00082">
    <property type="entry name" value="Peptidase_S8"/>
    <property type="match status" value="1"/>
</dbReference>
<feature type="active site" description="Charge relay system" evidence="5">
    <location>
        <position position="223"/>
    </location>
</feature>
<feature type="active site" description="Charge relay system" evidence="5">
    <location>
        <position position="68"/>
    </location>
</feature>
<evidence type="ECO:0000313" key="8">
    <source>
        <dbReference type="Proteomes" id="UP000321558"/>
    </source>
</evidence>
<comment type="caution">
    <text evidence="7">The sequence shown here is derived from an EMBL/GenBank/DDBJ whole genome shotgun (WGS) entry which is preliminary data.</text>
</comment>
<dbReference type="PRINTS" id="PR00723">
    <property type="entry name" value="SUBTILISIN"/>
</dbReference>
<proteinExistence type="inferred from homology"/>
<keyword evidence="3 5" id="KW-0378">Hydrolase</keyword>
<dbReference type="GO" id="GO:0004252">
    <property type="term" value="F:serine-type endopeptidase activity"/>
    <property type="evidence" value="ECO:0007669"/>
    <property type="project" value="UniProtKB-UniRule"/>
</dbReference>
<dbReference type="Proteomes" id="UP000321558">
    <property type="component" value="Unassembled WGS sequence"/>
</dbReference>
<evidence type="ECO:0000256" key="2">
    <source>
        <dbReference type="ARBA" id="ARBA00022670"/>
    </source>
</evidence>
<feature type="active site" description="Charge relay system" evidence="5">
    <location>
        <position position="40"/>
    </location>
</feature>
<organism evidence="7 8">
    <name type="scientific">Oceanobacillus sojae</name>
    <dbReference type="NCBI Taxonomy" id="582851"/>
    <lineage>
        <taxon>Bacteria</taxon>
        <taxon>Bacillati</taxon>
        <taxon>Bacillota</taxon>
        <taxon>Bacilli</taxon>
        <taxon>Bacillales</taxon>
        <taxon>Bacillaceae</taxon>
        <taxon>Oceanobacillus</taxon>
    </lineage>
</organism>
<gene>
    <name evidence="7" type="ORF">OSO01_46850</name>
</gene>
<dbReference type="PROSITE" id="PS51892">
    <property type="entry name" value="SUBTILASE"/>
    <property type="match status" value="1"/>
</dbReference>
<evidence type="ECO:0000256" key="5">
    <source>
        <dbReference type="PROSITE-ProRule" id="PRU01240"/>
    </source>
</evidence>
<keyword evidence="2 5" id="KW-0645">Protease</keyword>
<dbReference type="GO" id="GO:0006508">
    <property type="term" value="P:proteolysis"/>
    <property type="evidence" value="ECO:0007669"/>
    <property type="project" value="UniProtKB-KW"/>
</dbReference>
<evidence type="ECO:0000256" key="3">
    <source>
        <dbReference type="ARBA" id="ARBA00022801"/>
    </source>
</evidence>
<feature type="domain" description="Peptidase S8/S53" evidence="6">
    <location>
        <begin position="31"/>
        <end position="270"/>
    </location>
</feature>
<reference evidence="7 8" key="1">
    <citation type="submission" date="2019-07" db="EMBL/GenBank/DDBJ databases">
        <title>Whole genome shotgun sequence of Oceanobacillus sojae NBRC 105379.</title>
        <authorList>
            <person name="Hosoyama A."/>
            <person name="Uohara A."/>
            <person name="Ohji S."/>
            <person name="Ichikawa N."/>
        </authorList>
    </citation>
    <scope>NUCLEOTIDE SEQUENCE [LARGE SCALE GENOMIC DNA]</scope>
    <source>
        <strain evidence="7 8">NBRC 105379</strain>
    </source>
</reference>
<dbReference type="EMBL" id="BJYM01000037">
    <property type="protein sequence ID" value="GEN89946.1"/>
    <property type="molecule type" value="Genomic_DNA"/>
</dbReference>
<sequence length="275" mass="30419">MFNENNKLDCNNNWAFCSINKQDNYNSLKDGKVIKIAIIDSGIDEKKARVQVEKRFSDDNKTKDILGHGTAIASIIASKRSFQDDFEGVYPRGSIYDANVLDENGNATIEEIVSAVEWSISQEVDIINMSFGVENDDDRLHRAIKKATDNNIIIVAAAGNTLGMYTEYPAKYEEVLSISAVDEKMNLFKYSAKGKINFVAPGVDIEAIKIGNLSNQETLSGTSFATAYAAAIIAILLDENKIDNENYQKTLLEYAHPVKGKENDPSYGNGLLKIK</sequence>
<protein>
    <recommendedName>
        <fullName evidence="6">Peptidase S8/S53 domain-containing protein</fullName>
    </recommendedName>
</protein>